<evidence type="ECO:0000256" key="1">
    <source>
        <dbReference type="SAM" id="SignalP"/>
    </source>
</evidence>
<feature type="signal peptide" evidence="1">
    <location>
        <begin position="1"/>
        <end position="32"/>
    </location>
</feature>
<evidence type="ECO:0000313" key="3">
    <source>
        <dbReference type="Proteomes" id="UP000051580"/>
    </source>
</evidence>
<sequence>MTMFHKFKTFCLLIVLATITIFAISTPTTAHAAKWHHITYQGKTYHSKYTIKQMRKKYHLKYQKTYHGHGVMRYSTTYNLFLAIVHNPHTGHWESGHWLSGKTIKGNYAMFVSQPTGDGSIVDYQNMVSLTNGHRYTAHDN</sequence>
<dbReference type="EMBL" id="AZFS01000060">
    <property type="protein sequence ID" value="KRL94103.1"/>
    <property type="molecule type" value="Genomic_DNA"/>
</dbReference>
<gene>
    <name evidence="2" type="ORF">FD28_GL000651</name>
</gene>
<proteinExistence type="predicted"/>
<protein>
    <submittedName>
        <fullName evidence="2">Uncharacterized protein</fullName>
    </submittedName>
</protein>
<dbReference type="AlphaFoldDB" id="A0A0R1ULL4"/>
<evidence type="ECO:0000313" key="2">
    <source>
        <dbReference type="EMBL" id="KRL94103.1"/>
    </source>
</evidence>
<dbReference type="PATRIC" id="fig|1423753.3.peg.682"/>
<dbReference type="STRING" id="1423753.FD28_GL000651"/>
<organism evidence="2 3">
    <name type="scientific">Levilactobacillus hammesii DSM 16381</name>
    <dbReference type="NCBI Taxonomy" id="1423753"/>
    <lineage>
        <taxon>Bacteria</taxon>
        <taxon>Bacillati</taxon>
        <taxon>Bacillota</taxon>
        <taxon>Bacilli</taxon>
        <taxon>Lactobacillales</taxon>
        <taxon>Lactobacillaceae</taxon>
        <taxon>Levilactobacillus</taxon>
    </lineage>
</organism>
<accession>A0A0R1ULL4</accession>
<keyword evidence="3" id="KW-1185">Reference proteome</keyword>
<reference evidence="2 3" key="1">
    <citation type="journal article" date="2015" name="Genome Announc.">
        <title>Expanding the biotechnology potential of lactobacilli through comparative genomics of 213 strains and associated genera.</title>
        <authorList>
            <person name="Sun Z."/>
            <person name="Harris H.M."/>
            <person name="McCann A."/>
            <person name="Guo C."/>
            <person name="Argimon S."/>
            <person name="Zhang W."/>
            <person name="Yang X."/>
            <person name="Jeffery I.B."/>
            <person name="Cooney J.C."/>
            <person name="Kagawa T.F."/>
            <person name="Liu W."/>
            <person name="Song Y."/>
            <person name="Salvetti E."/>
            <person name="Wrobel A."/>
            <person name="Rasinkangas P."/>
            <person name="Parkhill J."/>
            <person name="Rea M.C."/>
            <person name="O'Sullivan O."/>
            <person name="Ritari J."/>
            <person name="Douillard F.P."/>
            <person name="Paul Ross R."/>
            <person name="Yang R."/>
            <person name="Briner A.E."/>
            <person name="Felis G.E."/>
            <person name="de Vos W.M."/>
            <person name="Barrangou R."/>
            <person name="Klaenhammer T.R."/>
            <person name="Caufield P.W."/>
            <person name="Cui Y."/>
            <person name="Zhang H."/>
            <person name="O'Toole P.W."/>
        </authorList>
    </citation>
    <scope>NUCLEOTIDE SEQUENCE [LARGE SCALE GENOMIC DNA]</scope>
    <source>
        <strain evidence="2 3">DSM 16381</strain>
    </source>
</reference>
<feature type="chain" id="PRO_5006411799" evidence="1">
    <location>
        <begin position="33"/>
        <end position="141"/>
    </location>
</feature>
<dbReference type="Proteomes" id="UP000051580">
    <property type="component" value="Unassembled WGS sequence"/>
</dbReference>
<keyword evidence="1" id="KW-0732">Signal</keyword>
<comment type="caution">
    <text evidence="2">The sequence shown here is derived from an EMBL/GenBank/DDBJ whole genome shotgun (WGS) entry which is preliminary data.</text>
</comment>
<name>A0A0R1ULL4_9LACO</name>